<dbReference type="GO" id="GO:0000381">
    <property type="term" value="P:regulation of alternative mRNA splicing, via spliceosome"/>
    <property type="evidence" value="ECO:0007669"/>
    <property type="project" value="TreeGrafter"/>
</dbReference>
<keyword evidence="4" id="KW-1185">Reference proteome</keyword>
<dbReference type="EMBL" id="ML996687">
    <property type="protein sequence ID" value="KAF2405154.1"/>
    <property type="molecule type" value="Genomic_DNA"/>
</dbReference>
<dbReference type="Proteomes" id="UP000799640">
    <property type="component" value="Unassembled WGS sequence"/>
</dbReference>
<dbReference type="GO" id="GO:0005654">
    <property type="term" value="C:nucleoplasm"/>
    <property type="evidence" value="ECO:0007669"/>
    <property type="project" value="TreeGrafter"/>
</dbReference>
<sequence>MFRSAETIVSSSTSSLASLVPVPRGPPRKPKQSGHALWVGNLPPNAGIIALKDHFSLDAKDDIESVFLISKSNCAFVNYRTAEACHAAQIRFHESKFAGSKLVCRLRKRQEPKEWPQGPRARYGPGDWPTSRRSSSGMSAEPDERVPVLAGVGERGWDGVVGSTAGKDTFSSPGPPAGRTRDRYFVVKSLTQLDLEQSVRNGIWTTQSHNEAALNKAFESSEDVYLIFSVNKSGEYFGYARMASSISDDSEIHQEILSATTLADHPLPDIVGDPPPPQLKAPSAPAASMPTLDPPKMIPTPATDTAPPGRVIDDSARGTIFWEAGSVDGENTAATESDGVDGISPSKADYSTLESSPQPLPQIYGKPFRVQWLSTTRVPYWRMRGLRNPWNSNREVKIARDGTELETTCGRKLLEFFKSPENIDGVVLAAQR</sequence>
<name>A0A6G1IAE8_9PEZI</name>
<dbReference type="Pfam" id="PF25701">
    <property type="entry name" value="RRM_YTH1"/>
    <property type="match status" value="1"/>
</dbReference>
<dbReference type="CDD" id="cd21134">
    <property type="entry name" value="YTH"/>
    <property type="match status" value="1"/>
</dbReference>
<dbReference type="InterPro" id="IPR012677">
    <property type="entry name" value="Nucleotide-bd_a/b_plait_sf"/>
</dbReference>
<evidence type="ECO:0000313" key="4">
    <source>
        <dbReference type="Proteomes" id="UP000799640"/>
    </source>
</evidence>
<dbReference type="InterPro" id="IPR007275">
    <property type="entry name" value="YTH_domain"/>
</dbReference>
<dbReference type="OrthoDB" id="306690at2759"/>
<reference evidence="3" key="1">
    <citation type="journal article" date="2020" name="Stud. Mycol.">
        <title>101 Dothideomycetes genomes: a test case for predicting lifestyles and emergence of pathogens.</title>
        <authorList>
            <person name="Haridas S."/>
            <person name="Albert R."/>
            <person name="Binder M."/>
            <person name="Bloem J."/>
            <person name="Labutti K."/>
            <person name="Salamov A."/>
            <person name="Andreopoulos B."/>
            <person name="Baker S."/>
            <person name="Barry K."/>
            <person name="Bills G."/>
            <person name="Bluhm B."/>
            <person name="Cannon C."/>
            <person name="Castanera R."/>
            <person name="Culley D."/>
            <person name="Daum C."/>
            <person name="Ezra D."/>
            <person name="Gonzalez J."/>
            <person name="Henrissat B."/>
            <person name="Kuo A."/>
            <person name="Liang C."/>
            <person name="Lipzen A."/>
            <person name="Lutzoni F."/>
            <person name="Magnuson J."/>
            <person name="Mondo S."/>
            <person name="Nolan M."/>
            <person name="Ohm R."/>
            <person name="Pangilinan J."/>
            <person name="Park H.-J."/>
            <person name="Ramirez L."/>
            <person name="Alfaro M."/>
            <person name="Sun H."/>
            <person name="Tritt A."/>
            <person name="Yoshinaga Y."/>
            <person name="Zwiers L.-H."/>
            <person name="Turgeon B."/>
            <person name="Goodwin S."/>
            <person name="Spatafora J."/>
            <person name="Crous P."/>
            <person name="Grigoriev I."/>
        </authorList>
    </citation>
    <scope>NUCLEOTIDE SEQUENCE</scope>
    <source>
        <strain evidence="3">CBS 262.69</strain>
    </source>
</reference>
<dbReference type="Gene3D" id="3.10.590.10">
    <property type="entry name" value="ph1033 like domains"/>
    <property type="match status" value="2"/>
</dbReference>
<dbReference type="SMART" id="SM00360">
    <property type="entry name" value="RRM"/>
    <property type="match status" value="1"/>
</dbReference>
<feature type="region of interest" description="Disordered" evidence="1">
    <location>
        <begin position="272"/>
        <end position="311"/>
    </location>
</feature>
<dbReference type="PROSITE" id="PS50882">
    <property type="entry name" value="YTH"/>
    <property type="match status" value="1"/>
</dbReference>
<accession>A0A6G1IAE8</accession>
<dbReference type="GO" id="GO:1990247">
    <property type="term" value="F:N6-methyladenosine-containing RNA reader activity"/>
    <property type="evidence" value="ECO:0007669"/>
    <property type="project" value="TreeGrafter"/>
</dbReference>
<dbReference type="PANTHER" id="PTHR12357">
    <property type="entry name" value="YTH YT521-B HOMOLOGY DOMAIN-CONTAINING"/>
    <property type="match status" value="1"/>
</dbReference>
<proteinExistence type="predicted"/>
<dbReference type="GO" id="GO:0000398">
    <property type="term" value="P:mRNA splicing, via spliceosome"/>
    <property type="evidence" value="ECO:0007669"/>
    <property type="project" value="TreeGrafter"/>
</dbReference>
<dbReference type="InterPro" id="IPR000504">
    <property type="entry name" value="RRM_dom"/>
</dbReference>
<gene>
    <name evidence="3" type="ORF">EJ06DRAFT_468945</name>
</gene>
<evidence type="ECO:0000313" key="3">
    <source>
        <dbReference type="EMBL" id="KAF2405154.1"/>
    </source>
</evidence>
<protein>
    <recommendedName>
        <fullName evidence="2">YTH domain-containing protein</fullName>
    </recommendedName>
</protein>
<dbReference type="InterPro" id="IPR045168">
    <property type="entry name" value="YTH_prot"/>
</dbReference>
<dbReference type="InterPro" id="IPR057720">
    <property type="entry name" value="RRM_YTH1"/>
</dbReference>
<dbReference type="AlphaFoldDB" id="A0A6G1IAE8"/>
<organism evidence="3 4">
    <name type="scientific">Trichodelitschia bisporula</name>
    <dbReference type="NCBI Taxonomy" id="703511"/>
    <lineage>
        <taxon>Eukaryota</taxon>
        <taxon>Fungi</taxon>
        <taxon>Dikarya</taxon>
        <taxon>Ascomycota</taxon>
        <taxon>Pezizomycotina</taxon>
        <taxon>Dothideomycetes</taxon>
        <taxon>Dothideomycetes incertae sedis</taxon>
        <taxon>Phaeotrichales</taxon>
        <taxon>Phaeotrichaceae</taxon>
        <taxon>Trichodelitschia</taxon>
    </lineage>
</organism>
<dbReference type="CDD" id="cd00590">
    <property type="entry name" value="RRM_SF"/>
    <property type="match status" value="1"/>
</dbReference>
<feature type="domain" description="YTH" evidence="2">
    <location>
        <begin position="182"/>
        <end position="417"/>
    </location>
</feature>
<dbReference type="PANTHER" id="PTHR12357:SF3">
    <property type="entry name" value="YTH DOMAIN-CONTAINING PROTEIN 1"/>
    <property type="match status" value="1"/>
</dbReference>
<feature type="region of interest" description="Disordered" evidence="1">
    <location>
        <begin position="109"/>
        <end position="144"/>
    </location>
</feature>
<evidence type="ECO:0000256" key="1">
    <source>
        <dbReference type="SAM" id="MobiDB-lite"/>
    </source>
</evidence>
<dbReference type="Pfam" id="PF04146">
    <property type="entry name" value="YTH"/>
    <property type="match status" value="1"/>
</dbReference>
<dbReference type="GO" id="GO:0003729">
    <property type="term" value="F:mRNA binding"/>
    <property type="evidence" value="ECO:0007669"/>
    <property type="project" value="TreeGrafter"/>
</dbReference>
<dbReference type="InterPro" id="IPR035979">
    <property type="entry name" value="RBD_domain_sf"/>
</dbReference>
<dbReference type="SUPFAM" id="SSF54928">
    <property type="entry name" value="RNA-binding domain, RBD"/>
    <property type="match status" value="1"/>
</dbReference>
<dbReference type="Gene3D" id="3.30.70.330">
    <property type="match status" value="1"/>
</dbReference>
<evidence type="ECO:0000259" key="2">
    <source>
        <dbReference type="PROSITE" id="PS50882"/>
    </source>
</evidence>